<accession>A0A2H9ZXH8</accession>
<sequence>MAFIIRLIIVVLLAATMPSIQSNPVNQNSLLTSHKGREIARKSCETACTLYRSATNSNPIICNCNMMEKATMQTKLMDGNGILVEIYLRFLGTMNGLRVEISLTFCTKVNGHDKKIWVKDIKIVHDREL</sequence>
<feature type="chain" id="PRO_5014166545" evidence="1">
    <location>
        <begin position="23"/>
        <end position="129"/>
    </location>
</feature>
<name>A0A2H9ZXH8_9ASPA</name>
<evidence type="ECO:0000256" key="1">
    <source>
        <dbReference type="SAM" id="SignalP"/>
    </source>
</evidence>
<feature type="signal peptide" evidence="1">
    <location>
        <begin position="1"/>
        <end position="22"/>
    </location>
</feature>
<proteinExistence type="predicted"/>
<dbReference type="EMBL" id="KZ453008">
    <property type="protein sequence ID" value="PKA47973.1"/>
    <property type="molecule type" value="Genomic_DNA"/>
</dbReference>
<gene>
    <name evidence="2" type="ORF">AXF42_Ash016320</name>
</gene>
<keyword evidence="3" id="KW-1185">Reference proteome</keyword>
<dbReference type="AlphaFoldDB" id="A0A2H9ZXH8"/>
<protein>
    <submittedName>
        <fullName evidence="2">Uncharacterized protein</fullName>
    </submittedName>
</protein>
<evidence type="ECO:0000313" key="2">
    <source>
        <dbReference type="EMBL" id="PKA47973.1"/>
    </source>
</evidence>
<organism evidence="2 3">
    <name type="scientific">Apostasia shenzhenica</name>
    <dbReference type="NCBI Taxonomy" id="1088818"/>
    <lineage>
        <taxon>Eukaryota</taxon>
        <taxon>Viridiplantae</taxon>
        <taxon>Streptophyta</taxon>
        <taxon>Embryophyta</taxon>
        <taxon>Tracheophyta</taxon>
        <taxon>Spermatophyta</taxon>
        <taxon>Magnoliopsida</taxon>
        <taxon>Liliopsida</taxon>
        <taxon>Asparagales</taxon>
        <taxon>Orchidaceae</taxon>
        <taxon>Apostasioideae</taxon>
        <taxon>Apostasia</taxon>
    </lineage>
</organism>
<dbReference type="Proteomes" id="UP000236161">
    <property type="component" value="Unassembled WGS sequence"/>
</dbReference>
<evidence type="ECO:0000313" key="3">
    <source>
        <dbReference type="Proteomes" id="UP000236161"/>
    </source>
</evidence>
<keyword evidence="1" id="KW-0732">Signal</keyword>
<reference evidence="2 3" key="1">
    <citation type="journal article" date="2017" name="Nature">
        <title>The Apostasia genome and the evolution of orchids.</title>
        <authorList>
            <person name="Zhang G.Q."/>
            <person name="Liu K.W."/>
            <person name="Li Z."/>
            <person name="Lohaus R."/>
            <person name="Hsiao Y.Y."/>
            <person name="Niu S.C."/>
            <person name="Wang J.Y."/>
            <person name="Lin Y.C."/>
            <person name="Xu Q."/>
            <person name="Chen L.J."/>
            <person name="Yoshida K."/>
            <person name="Fujiwara S."/>
            <person name="Wang Z.W."/>
            <person name="Zhang Y.Q."/>
            <person name="Mitsuda N."/>
            <person name="Wang M."/>
            <person name="Liu G.H."/>
            <person name="Pecoraro L."/>
            <person name="Huang H.X."/>
            <person name="Xiao X.J."/>
            <person name="Lin M."/>
            <person name="Wu X.Y."/>
            <person name="Wu W.L."/>
            <person name="Chen Y.Y."/>
            <person name="Chang S.B."/>
            <person name="Sakamoto S."/>
            <person name="Ohme-Takagi M."/>
            <person name="Yagi M."/>
            <person name="Zeng S.J."/>
            <person name="Shen C.Y."/>
            <person name="Yeh C.M."/>
            <person name="Luo Y.B."/>
            <person name="Tsai W.C."/>
            <person name="Van de Peer Y."/>
            <person name="Liu Z.J."/>
        </authorList>
    </citation>
    <scope>NUCLEOTIDE SEQUENCE [LARGE SCALE GENOMIC DNA]</scope>
    <source>
        <strain evidence="3">cv. Shenzhen</strain>
        <tissue evidence="2">Stem</tissue>
    </source>
</reference>